<reference evidence="11" key="1">
    <citation type="submission" date="2021-10" db="EMBL/GenBank/DDBJ databases">
        <title>Tropical sea cucumber genome reveals ecological adaptation and Cuvierian tubules defense mechanism.</title>
        <authorList>
            <person name="Chen T."/>
        </authorList>
    </citation>
    <scope>NUCLEOTIDE SEQUENCE</scope>
    <source>
        <strain evidence="11">Nanhai2018</strain>
        <tissue evidence="11">Muscle</tissue>
    </source>
</reference>
<sequence length="454" mass="51685">MLFIVVVIKLWLVSKADSSVVNDDVLFQLNWPGNELMLPENNGNILFMTTADNEQYQCLLPDEGSASSSEFIHYTGLSAKDLMQSLLDRHTCTIRIESYWNYELCHGQHIRQYHETKEQGSKTKLQEYFLGRGYIFPTEAKFEMQNATLIKDTRENVKVPTFLLEDREYPYFEVIMRNGTPCDLKDGVPRMTRVHYICDEGSRNEMIMQEESSTCEYRVVIATSLLCNHPLYKVKDAPINTINCHPVNGSPTKPDGLTQLESTNSRMVKVSDSTTPVTRQPQAHPASAVTSSTKGTPSQSSQTAQQGHPAHIEDEELAQQFLRGEHCLSGGKGWWKYEFCYKRFAQQYHMEKSSRTNVLLGTWDEDAHKKWWLSSKKTHIPGSKTITHFYSNGDICDITGKPRQVQVKLKCKENVSKSAVTLYLVEPSVCNYVLGVESSLLCPLFENADEYGLF</sequence>
<dbReference type="InterPro" id="IPR045149">
    <property type="entry name" value="OS-9-like"/>
</dbReference>
<evidence type="ECO:0000256" key="3">
    <source>
        <dbReference type="ARBA" id="ARBA00022824"/>
    </source>
</evidence>
<dbReference type="PROSITE" id="PS51914">
    <property type="entry name" value="MRH"/>
    <property type="match status" value="2"/>
</dbReference>
<dbReference type="Pfam" id="PF07915">
    <property type="entry name" value="PRKCSH"/>
    <property type="match status" value="2"/>
</dbReference>
<evidence type="ECO:0000256" key="1">
    <source>
        <dbReference type="ARBA" id="ARBA00004240"/>
    </source>
</evidence>
<evidence type="ECO:0000256" key="7">
    <source>
        <dbReference type="ARBA" id="ARBA00041661"/>
    </source>
</evidence>
<dbReference type="Gene3D" id="2.70.130.10">
    <property type="entry name" value="Mannose-6-phosphate receptor binding domain"/>
    <property type="match status" value="2"/>
</dbReference>
<dbReference type="PANTHER" id="PTHR15414:SF0">
    <property type="entry name" value="ENDOPLASMIC RETICULUM LECTIN 1"/>
    <property type="match status" value="1"/>
</dbReference>
<feature type="compositionally biased region" description="Polar residues" evidence="8">
    <location>
        <begin position="288"/>
        <end position="306"/>
    </location>
</feature>
<feature type="signal peptide" evidence="9">
    <location>
        <begin position="1"/>
        <end position="18"/>
    </location>
</feature>
<feature type="region of interest" description="Disordered" evidence="8">
    <location>
        <begin position="266"/>
        <end position="310"/>
    </location>
</feature>
<dbReference type="PANTHER" id="PTHR15414">
    <property type="entry name" value="OS-9-RELATED"/>
    <property type="match status" value="1"/>
</dbReference>
<feature type="compositionally biased region" description="Polar residues" evidence="8">
    <location>
        <begin position="266"/>
        <end position="281"/>
    </location>
</feature>
<comment type="subcellular location">
    <subcellularLocation>
        <location evidence="1">Endoplasmic reticulum</location>
    </subcellularLocation>
</comment>
<comment type="caution">
    <text evidence="11">The sequence shown here is derived from an EMBL/GenBank/DDBJ whole genome shotgun (WGS) entry which is preliminary data.</text>
</comment>
<comment type="function">
    <text evidence="5">Probable lectin that binds selectively to improperly folded lumenal proteins. May function in endoplasmic reticulum quality control and endoplasmic reticulum-associated degradation (ERAD) of both non-glycosylated proteins and glycoproteins.</text>
</comment>
<gene>
    <name evidence="11" type="ORF">HOLleu_08847</name>
</gene>
<dbReference type="FunFam" id="2.70.130.10:FF:000001">
    <property type="entry name" value="Endoplasmic reticulum lectin 1"/>
    <property type="match status" value="1"/>
</dbReference>
<evidence type="ECO:0000259" key="10">
    <source>
        <dbReference type="PROSITE" id="PS51914"/>
    </source>
</evidence>
<evidence type="ECO:0000256" key="2">
    <source>
        <dbReference type="ARBA" id="ARBA00022729"/>
    </source>
</evidence>
<name>A0A9Q1CJT5_HOLLE</name>
<dbReference type="GO" id="GO:0030968">
    <property type="term" value="P:endoplasmic reticulum unfolded protein response"/>
    <property type="evidence" value="ECO:0007669"/>
    <property type="project" value="InterPro"/>
</dbReference>
<evidence type="ECO:0000313" key="11">
    <source>
        <dbReference type="EMBL" id="KAJ8045769.1"/>
    </source>
</evidence>
<dbReference type="GO" id="GO:0005788">
    <property type="term" value="C:endoplasmic reticulum lumen"/>
    <property type="evidence" value="ECO:0007669"/>
    <property type="project" value="TreeGrafter"/>
</dbReference>
<evidence type="ECO:0000256" key="9">
    <source>
        <dbReference type="SAM" id="SignalP"/>
    </source>
</evidence>
<dbReference type="EMBL" id="JAIZAY010000003">
    <property type="protein sequence ID" value="KAJ8045769.1"/>
    <property type="molecule type" value="Genomic_DNA"/>
</dbReference>
<feature type="chain" id="PRO_5040312611" description="Endoplasmic reticulum lectin 1" evidence="9">
    <location>
        <begin position="19"/>
        <end position="454"/>
    </location>
</feature>
<dbReference type="Proteomes" id="UP001152320">
    <property type="component" value="Chromosome 3"/>
</dbReference>
<dbReference type="InterPro" id="IPR044865">
    <property type="entry name" value="MRH_dom"/>
</dbReference>
<accession>A0A9Q1CJT5</accession>
<evidence type="ECO:0000256" key="5">
    <source>
        <dbReference type="ARBA" id="ARBA00037585"/>
    </source>
</evidence>
<keyword evidence="3" id="KW-0256">Endoplasmic reticulum</keyword>
<feature type="domain" description="MRH" evidence="10">
    <location>
        <begin position="90"/>
        <end position="229"/>
    </location>
</feature>
<keyword evidence="2 9" id="KW-0732">Signal</keyword>
<dbReference type="InterPro" id="IPR009011">
    <property type="entry name" value="Man6P_isomerase_rcpt-bd_dom_sf"/>
</dbReference>
<protein>
    <recommendedName>
        <fullName evidence="6">Endoplasmic reticulum lectin 1</fullName>
    </recommendedName>
    <alternativeName>
        <fullName evidence="7">ER lectin</fullName>
    </alternativeName>
</protein>
<keyword evidence="4" id="KW-1015">Disulfide bond</keyword>
<proteinExistence type="predicted"/>
<evidence type="ECO:0000256" key="6">
    <source>
        <dbReference type="ARBA" id="ARBA00041108"/>
    </source>
</evidence>
<dbReference type="AlphaFoldDB" id="A0A9Q1CJT5"/>
<dbReference type="OrthoDB" id="239053at2759"/>
<dbReference type="SUPFAM" id="SSF50911">
    <property type="entry name" value="Mannose 6-phosphate receptor domain"/>
    <property type="match status" value="2"/>
</dbReference>
<dbReference type="InterPro" id="IPR012913">
    <property type="entry name" value="OS9-like_dom"/>
</dbReference>
<feature type="domain" description="MRH" evidence="10">
    <location>
        <begin position="325"/>
        <end position="444"/>
    </location>
</feature>
<dbReference type="GO" id="GO:0030970">
    <property type="term" value="P:retrograde protein transport, ER to cytosol"/>
    <property type="evidence" value="ECO:0007669"/>
    <property type="project" value="TreeGrafter"/>
</dbReference>
<organism evidence="11 12">
    <name type="scientific">Holothuria leucospilota</name>
    <name type="common">Black long sea cucumber</name>
    <name type="synonym">Mertensiothuria leucospilota</name>
    <dbReference type="NCBI Taxonomy" id="206669"/>
    <lineage>
        <taxon>Eukaryota</taxon>
        <taxon>Metazoa</taxon>
        <taxon>Echinodermata</taxon>
        <taxon>Eleutherozoa</taxon>
        <taxon>Echinozoa</taxon>
        <taxon>Holothuroidea</taxon>
        <taxon>Aspidochirotacea</taxon>
        <taxon>Aspidochirotida</taxon>
        <taxon>Holothuriidae</taxon>
        <taxon>Holothuria</taxon>
    </lineage>
</organism>
<keyword evidence="12" id="KW-1185">Reference proteome</keyword>
<evidence type="ECO:0000256" key="4">
    <source>
        <dbReference type="ARBA" id="ARBA00023157"/>
    </source>
</evidence>
<evidence type="ECO:0000256" key="8">
    <source>
        <dbReference type="SAM" id="MobiDB-lite"/>
    </source>
</evidence>
<evidence type="ECO:0000313" key="12">
    <source>
        <dbReference type="Proteomes" id="UP001152320"/>
    </source>
</evidence>